<dbReference type="InterPro" id="IPR036259">
    <property type="entry name" value="MFS_trans_sf"/>
</dbReference>
<accession>A0A1H9RK87</accession>
<dbReference type="PANTHER" id="PTHR23531">
    <property type="entry name" value="QUINOLENE RESISTANCE PROTEIN NORA"/>
    <property type="match status" value="1"/>
</dbReference>
<dbReference type="InterPro" id="IPR011701">
    <property type="entry name" value="MFS"/>
</dbReference>
<feature type="transmembrane region" description="Helical" evidence="4">
    <location>
        <begin position="307"/>
        <end position="329"/>
    </location>
</feature>
<evidence type="ECO:0000256" key="4">
    <source>
        <dbReference type="SAM" id="Phobius"/>
    </source>
</evidence>
<dbReference type="PANTHER" id="PTHR23531:SF1">
    <property type="entry name" value="QUINOLENE RESISTANCE PROTEIN NORA"/>
    <property type="match status" value="1"/>
</dbReference>
<protein>
    <submittedName>
        <fullName evidence="6">Predicted arabinose efflux permease, MFS family</fullName>
    </submittedName>
</protein>
<feature type="transmembrane region" description="Helical" evidence="4">
    <location>
        <begin position="251"/>
        <end position="270"/>
    </location>
</feature>
<feature type="transmembrane region" description="Helical" evidence="4">
    <location>
        <begin position="16"/>
        <end position="41"/>
    </location>
</feature>
<dbReference type="PROSITE" id="PS50850">
    <property type="entry name" value="MFS"/>
    <property type="match status" value="1"/>
</dbReference>
<evidence type="ECO:0000256" key="1">
    <source>
        <dbReference type="ARBA" id="ARBA00022692"/>
    </source>
</evidence>
<reference evidence="6 7" key="1">
    <citation type="submission" date="2016-10" db="EMBL/GenBank/DDBJ databases">
        <authorList>
            <person name="de Groot N.N."/>
        </authorList>
    </citation>
    <scope>NUCLEOTIDE SEQUENCE [LARGE SCALE GENOMIC DNA]</scope>
    <source>
        <strain evidence="6 7">LMG 27941</strain>
    </source>
</reference>
<feature type="transmembrane region" description="Helical" evidence="4">
    <location>
        <begin position="47"/>
        <end position="70"/>
    </location>
</feature>
<feature type="transmembrane region" description="Helical" evidence="4">
    <location>
        <begin position="369"/>
        <end position="390"/>
    </location>
</feature>
<feature type="domain" description="Major facilitator superfamily (MFS) profile" evidence="5">
    <location>
        <begin position="182"/>
        <end position="405"/>
    </location>
</feature>
<name>A0A1H9RK87_9PSED</name>
<evidence type="ECO:0000256" key="3">
    <source>
        <dbReference type="ARBA" id="ARBA00023136"/>
    </source>
</evidence>
<dbReference type="RefSeq" id="WP_094012173.1">
    <property type="nucleotide sequence ID" value="NZ_FOEQ01000011.1"/>
</dbReference>
<dbReference type="Pfam" id="PF07690">
    <property type="entry name" value="MFS_1"/>
    <property type="match status" value="2"/>
</dbReference>
<dbReference type="InterPro" id="IPR020846">
    <property type="entry name" value="MFS_dom"/>
</dbReference>
<sequence>MTTETQPAQHTETGRLLPVATAVFLGLMTMGMPLASVPLWVHGQLGHGMLVVGCVMGVESLATLLTRHFAGTAADRRGPKRTVVMGLLGSAASGLCYLVAAQLQDAPAASLAAIITGRIAMGFAQSLLFTGGSTWPIALFGAEQAGKALSWIGIAMFAGIACGAAVAAQLGEVASFAWVSAVTAIIPLLGLLIALRTPAARLVHTPGASMPLAALLARIWRPGLVFALATVAYVSVSSFITLTYAHHQWSGAGYALAAFGAGYVCARLLFGTRVDSTGGPGMALSMLAIEAIGQLLLWLAASPVQAMLGAVLSGFGVSMIYPLLALVALRAVPLHSLGLAIGLYDACFDISIGLAAPLAGLLARQEGVPAVFLIGVLASLAAMLAAPCAYRNAIDTPRARCSRNH</sequence>
<evidence type="ECO:0000259" key="5">
    <source>
        <dbReference type="PROSITE" id="PS50850"/>
    </source>
</evidence>
<dbReference type="NCBIfam" id="NF003477">
    <property type="entry name" value="PRK05122.1"/>
    <property type="match status" value="1"/>
</dbReference>
<feature type="transmembrane region" description="Helical" evidence="4">
    <location>
        <begin position="341"/>
        <end position="363"/>
    </location>
</feature>
<keyword evidence="2 4" id="KW-1133">Transmembrane helix</keyword>
<evidence type="ECO:0000256" key="2">
    <source>
        <dbReference type="ARBA" id="ARBA00022989"/>
    </source>
</evidence>
<feature type="transmembrane region" description="Helical" evidence="4">
    <location>
        <begin position="176"/>
        <end position="195"/>
    </location>
</feature>
<feature type="transmembrane region" description="Helical" evidence="4">
    <location>
        <begin position="282"/>
        <end position="301"/>
    </location>
</feature>
<keyword evidence="1 4" id="KW-0812">Transmembrane</keyword>
<dbReference type="EMBL" id="FOEQ01000011">
    <property type="protein sequence ID" value="SER73170.1"/>
    <property type="molecule type" value="Genomic_DNA"/>
</dbReference>
<dbReference type="AlphaFoldDB" id="A0A1H9RK87"/>
<feature type="transmembrane region" description="Helical" evidence="4">
    <location>
        <begin position="82"/>
        <end position="100"/>
    </location>
</feature>
<proteinExistence type="predicted"/>
<evidence type="ECO:0000313" key="6">
    <source>
        <dbReference type="EMBL" id="SER73170.1"/>
    </source>
</evidence>
<dbReference type="Gene3D" id="1.20.1250.20">
    <property type="entry name" value="MFS general substrate transporter like domains"/>
    <property type="match status" value="1"/>
</dbReference>
<dbReference type="InterPro" id="IPR052714">
    <property type="entry name" value="MFS_Exporter"/>
</dbReference>
<keyword evidence="3 4" id="KW-0472">Membrane</keyword>
<dbReference type="Proteomes" id="UP000199221">
    <property type="component" value="Unassembled WGS sequence"/>
</dbReference>
<feature type="transmembrane region" description="Helical" evidence="4">
    <location>
        <begin position="148"/>
        <end position="170"/>
    </location>
</feature>
<dbReference type="GO" id="GO:0022857">
    <property type="term" value="F:transmembrane transporter activity"/>
    <property type="evidence" value="ECO:0007669"/>
    <property type="project" value="InterPro"/>
</dbReference>
<gene>
    <name evidence="6" type="ORF">SAMN05216230_111101</name>
</gene>
<organism evidence="6 7">
    <name type="scientific">Pseudomonas soli</name>
    <dbReference type="NCBI Taxonomy" id="1306993"/>
    <lineage>
        <taxon>Bacteria</taxon>
        <taxon>Pseudomonadati</taxon>
        <taxon>Pseudomonadota</taxon>
        <taxon>Gammaproteobacteria</taxon>
        <taxon>Pseudomonadales</taxon>
        <taxon>Pseudomonadaceae</taxon>
        <taxon>Pseudomonas</taxon>
    </lineage>
</organism>
<dbReference type="SUPFAM" id="SSF103473">
    <property type="entry name" value="MFS general substrate transporter"/>
    <property type="match status" value="1"/>
</dbReference>
<feature type="transmembrane region" description="Helical" evidence="4">
    <location>
        <begin position="224"/>
        <end position="245"/>
    </location>
</feature>
<evidence type="ECO:0000313" key="7">
    <source>
        <dbReference type="Proteomes" id="UP000199221"/>
    </source>
</evidence>